<dbReference type="InterPro" id="IPR007627">
    <property type="entry name" value="RNA_pol_sigma70_r2"/>
</dbReference>
<dbReference type="OrthoDB" id="9150024at2"/>
<protein>
    <submittedName>
        <fullName evidence="7">RNA polymerase sigma factor, sigma-70 family</fullName>
    </submittedName>
</protein>
<keyword evidence="4" id="KW-0804">Transcription</keyword>
<comment type="similarity">
    <text evidence="1">Belongs to the sigma-70 factor family. ECF subfamily.</text>
</comment>
<dbReference type="Pfam" id="PF08281">
    <property type="entry name" value="Sigma70_r4_2"/>
    <property type="match status" value="1"/>
</dbReference>
<dbReference type="InterPro" id="IPR013324">
    <property type="entry name" value="RNA_pol_sigma_r3/r4-like"/>
</dbReference>
<dbReference type="PANTHER" id="PTHR43133:SF46">
    <property type="entry name" value="RNA POLYMERASE SIGMA-70 FACTOR ECF SUBFAMILY"/>
    <property type="match status" value="1"/>
</dbReference>
<keyword evidence="8" id="KW-1185">Reference proteome</keyword>
<keyword evidence="3" id="KW-0731">Sigma factor</keyword>
<dbReference type="InterPro" id="IPR013249">
    <property type="entry name" value="RNA_pol_sigma70_r4_t2"/>
</dbReference>
<dbReference type="Pfam" id="PF04542">
    <property type="entry name" value="Sigma70_r2"/>
    <property type="match status" value="1"/>
</dbReference>
<evidence type="ECO:0000259" key="5">
    <source>
        <dbReference type="Pfam" id="PF04542"/>
    </source>
</evidence>
<reference evidence="7 8" key="1">
    <citation type="submission" date="2016-10" db="EMBL/GenBank/DDBJ databases">
        <authorList>
            <person name="de Groot N.N."/>
        </authorList>
    </citation>
    <scope>NUCLEOTIDE SEQUENCE [LARGE SCALE GENOMIC DNA]</scope>
    <source>
        <strain evidence="7 8">DSM 21668</strain>
    </source>
</reference>
<dbReference type="SUPFAM" id="SSF88946">
    <property type="entry name" value="Sigma2 domain of RNA polymerase sigma factors"/>
    <property type="match status" value="1"/>
</dbReference>
<evidence type="ECO:0000256" key="3">
    <source>
        <dbReference type="ARBA" id="ARBA00023082"/>
    </source>
</evidence>
<dbReference type="AlphaFoldDB" id="A0A1G9YB41"/>
<dbReference type="EMBL" id="FNGS01000012">
    <property type="protein sequence ID" value="SDN05623.1"/>
    <property type="molecule type" value="Genomic_DNA"/>
</dbReference>
<dbReference type="SUPFAM" id="SSF88659">
    <property type="entry name" value="Sigma3 and sigma4 domains of RNA polymerase sigma factors"/>
    <property type="match status" value="1"/>
</dbReference>
<evidence type="ECO:0000256" key="1">
    <source>
        <dbReference type="ARBA" id="ARBA00010641"/>
    </source>
</evidence>
<evidence type="ECO:0000256" key="2">
    <source>
        <dbReference type="ARBA" id="ARBA00023015"/>
    </source>
</evidence>
<dbReference type="Gene3D" id="1.10.10.10">
    <property type="entry name" value="Winged helix-like DNA-binding domain superfamily/Winged helix DNA-binding domain"/>
    <property type="match status" value="1"/>
</dbReference>
<feature type="domain" description="RNA polymerase sigma factor 70 region 4 type 2" evidence="6">
    <location>
        <begin position="125"/>
        <end position="177"/>
    </location>
</feature>
<proteinExistence type="inferred from homology"/>
<organism evidence="7 8">
    <name type="scientific">Siphonobacter aquaeclarae</name>
    <dbReference type="NCBI Taxonomy" id="563176"/>
    <lineage>
        <taxon>Bacteria</taxon>
        <taxon>Pseudomonadati</taxon>
        <taxon>Bacteroidota</taxon>
        <taxon>Cytophagia</taxon>
        <taxon>Cytophagales</taxon>
        <taxon>Cytophagaceae</taxon>
        <taxon>Siphonobacter</taxon>
    </lineage>
</organism>
<dbReference type="GO" id="GO:0006352">
    <property type="term" value="P:DNA-templated transcription initiation"/>
    <property type="evidence" value="ECO:0007669"/>
    <property type="project" value="InterPro"/>
</dbReference>
<evidence type="ECO:0000259" key="6">
    <source>
        <dbReference type="Pfam" id="PF08281"/>
    </source>
</evidence>
<dbReference type="PANTHER" id="PTHR43133">
    <property type="entry name" value="RNA POLYMERASE ECF-TYPE SIGMA FACTO"/>
    <property type="match status" value="1"/>
</dbReference>
<dbReference type="RefSeq" id="WP_093208899.1">
    <property type="nucleotide sequence ID" value="NZ_FNGS01000012.1"/>
</dbReference>
<dbReference type="Gene3D" id="1.10.1740.10">
    <property type="match status" value="1"/>
</dbReference>
<name>A0A1G9YB41_9BACT</name>
<dbReference type="STRING" id="563176.SAMN04488090_4866"/>
<dbReference type="InterPro" id="IPR039425">
    <property type="entry name" value="RNA_pol_sigma-70-like"/>
</dbReference>
<accession>A0A1G9YB41</accession>
<keyword evidence="2" id="KW-0805">Transcription regulation</keyword>
<dbReference type="GO" id="GO:0003677">
    <property type="term" value="F:DNA binding"/>
    <property type="evidence" value="ECO:0007669"/>
    <property type="project" value="InterPro"/>
</dbReference>
<sequence>MKPPCATEATELWLAFRKGDREAFARLAGGFYRTLYHYGTKLTRDHGLVDDCIQELFFDLWKRREYLAETEQVRFYLLKALRRKIQHETRRESQYLSVDEDLDFVGEFSIESRLIEIETSEWQLKKLRHMVSQLSKRQREVIYLKFYQELDYEQIAALMSITNQSTRNLLHTALRDLKTAWFRDE</sequence>
<dbReference type="InterPro" id="IPR036388">
    <property type="entry name" value="WH-like_DNA-bd_sf"/>
</dbReference>
<feature type="domain" description="RNA polymerase sigma-70 region 2" evidence="5">
    <location>
        <begin position="31"/>
        <end position="93"/>
    </location>
</feature>
<evidence type="ECO:0000256" key="4">
    <source>
        <dbReference type="ARBA" id="ARBA00023163"/>
    </source>
</evidence>
<dbReference type="InterPro" id="IPR014284">
    <property type="entry name" value="RNA_pol_sigma-70_dom"/>
</dbReference>
<dbReference type="Proteomes" id="UP000198901">
    <property type="component" value="Unassembled WGS sequence"/>
</dbReference>
<dbReference type="InterPro" id="IPR013325">
    <property type="entry name" value="RNA_pol_sigma_r2"/>
</dbReference>
<dbReference type="CDD" id="cd06171">
    <property type="entry name" value="Sigma70_r4"/>
    <property type="match status" value="1"/>
</dbReference>
<dbReference type="GO" id="GO:0016987">
    <property type="term" value="F:sigma factor activity"/>
    <property type="evidence" value="ECO:0007669"/>
    <property type="project" value="UniProtKB-KW"/>
</dbReference>
<dbReference type="NCBIfam" id="TIGR02937">
    <property type="entry name" value="sigma70-ECF"/>
    <property type="match status" value="1"/>
</dbReference>
<gene>
    <name evidence="7" type="ORF">SAMN04488090_4866</name>
</gene>
<evidence type="ECO:0000313" key="7">
    <source>
        <dbReference type="EMBL" id="SDN05623.1"/>
    </source>
</evidence>
<evidence type="ECO:0000313" key="8">
    <source>
        <dbReference type="Proteomes" id="UP000198901"/>
    </source>
</evidence>